<comment type="caution">
    <text evidence="1">The sequence shown here is derived from an EMBL/GenBank/DDBJ whole genome shotgun (WGS) entry which is preliminary data.</text>
</comment>
<evidence type="ECO:0000313" key="1">
    <source>
        <dbReference type="EMBL" id="CAG8779642.1"/>
    </source>
</evidence>
<feature type="non-terminal residue" evidence="1">
    <location>
        <position position="1"/>
    </location>
</feature>
<accession>A0A9N9JFY5</accession>
<protein>
    <submittedName>
        <fullName evidence="1">19000_t:CDS:1</fullName>
    </submittedName>
</protein>
<dbReference type="EMBL" id="CAJVPY010021458">
    <property type="protein sequence ID" value="CAG8779642.1"/>
    <property type="molecule type" value="Genomic_DNA"/>
</dbReference>
<evidence type="ECO:0000313" key="2">
    <source>
        <dbReference type="Proteomes" id="UP000789405"/>
    </source>
</evidence>
<dbReference type="Proteomes" id="UP000789405">
    <property type="component" value="Unassembled WGS sequence"/>
</dbReference>
<sequence>WLSYVEEPDFSCYHDNNFDPTLLNSLLKNIKGGGDCVVLELKYVNLVSLMRGSTRNFDDEYRANELYSESK</sequence>
<proteinExistence type="predicted"/>
<dbReference type="AlphaFoldDB" id="A0A9N9JFY5"/>
<keyword evidence="2" id="KW-1185">Reference proteome</keyword>
<organism evidence="1 2">
    <name type="scientific">Dentiscutata erythropus</name>
    <dbReference type="NCBI Taxonomy" id="1348616"/>
    <lineage>
        <taxon>Eukaryota</taxon>
        <taxon>Fungi</taxon>
        <taxon>Fungi incertae sedis</taxon>
        <taxon>Mucoromycota</taxon>
        <taxon>Glomeromycotina</taxon>
        <taxon>Glomeromycetes</taxon>
        <taxon>Diversisporales</taxon>
        <taxon>Gigasporaceae</taxon>
        <taxon>Dentiscutata</taxon>
    </lineage>
</organism>
<gene>
    <name evidence="1" type="ORF">DERYTH_LOCUS19490</name>
</gene>
<reference evidence="1" key="1">
    <citation type="submission" date="2021-06" db="EMBL/GenBank/DDBJ databases">
        <authorList>
            <person name="Kallberg Y."/>
            <person name="Tangrot J."/>
            <person name="Rosling A."/>
        </authorList>
    </citation>
    <scope>NUCLEOTIDE SEQUENCE</scope>
    <source>
        <strain evidence="1">MA453B</strain>
    </source>
</reference>
<name>A0A9N9JFY5_9GLOM</name>